<feature type="chain" id="PRO_5035783043" description="Ig-like domain-containing protein" evidence="12">
    <location>
        <begin position="21"/>
        <end position="281"/>
    </location>
</feature>
<dbReference type="GO" id="GO:0006955">
    <property type="term" value="P:immune response"/>
    <property type="evidence" value="ECO:0007669"/>
    <property type="project" value="TreeGrafter"/>
</dbReference>
<evidence type="ECO:0000256" key="5">
    <source>
        <dbReference type="ARBA" id="ARBA00022989"/>
    </source>
</evidence>
<keyword evidence="10" id="KW-0393">Immunoglobulin domain</keyword>
<evidence type="ECO:0000256" key="8">
    <source>
        <dbReference type="ARBA" id="ARBA00023170"/>
    </source>
</evidence>
<keyword evidence="3 11" id="KW-0812">Transmembrane</keyword>
<dbReference type="GO" id="GO:0007166">
    <property type="term" value="P:cell surface receptor signaling pathway"/>
    <property type="evidence" value="ECO:0007669"/>
    <property type="project" value="TreeGrafter"/>
</dbReference>
<dbReference type="GO" id="GO:0031295">
    <property type="term" value="P:T cell costimulation"/>
    <property type="evidence" value="ECO:0007669"/>
    <property type="project" value="TreeGrafter"/>
</dbReference>
<accession>A0A8T0B0U7</accession>
<dbReference type="GO" id="GO:0009897">
    <property type="term" value="C:external side of plasma membrane"/>
    <property type="evidence" value="ECO:0007669"/>
    <property type="project" value="TreeGrafter"/>
</dbReference>
<evidence type="ECO:0000256" key="9">
    <source>
        <dbReference type="ARBA" id="ARBA00023180"/>
    </source>
</evidence>
<dbReference type="GO" id="GO:0042130">
    <property type="term" value="P:negative regulation of T cell proliferation"/>
    <property type="evidence" value="ECO:0007669"/>
    <property type="project" value="TreeGrafter"/>
</dbReference>
<keyword evidence="8" id="KW-0675">Receptor</keyword>
<dbReference type="InterPro" id="IPR007110">
    <property type="entry name" value="Ig-like_dom"/>
</dbReference>
<evidence type="ECO:0000259" key="13">
    <source>
        <dbReference type="PROSITE" id="PS50835"/>
    </source>
</evidence>
<keyword evidence="15" id="KW-1185">Reference proteome</keyword>
<dbReference type="OrthoDB" id="9904387at2759"/>
<evidence type="ECO:0000313" key="15">
    <source>
        <dbReference type="Proteomes" id="UP000606274"/>
    </source>
</evidence>
<evidence type="ECO:0000256" key="11">
    <source>
        <dbReference type="SAM" id="Phobius"/>
    </source>
</evidence>
<feature type="signal peptide" evidence="12">
    <location>
        <begin position="1"/>
        <end position="20"/>
    </location>
</feature>
<dbReference type="Proteomes" id="UP000606274">
    <property type="component" value="Unassembled WGS sequence"/>
</dbReference>
<dbReference type="Pfam" id="PF08205">
    <property type="entry name" value="C2-set_2"/>
    <property type="match status" value="1"/>
</dbReference>
<evidence type="ECO:0000313" key="14">
    <source>
        <dbReference type="EMBL" id="KAF7699760.1"/>
    </source>
</evidence>
<dbReference type="PANTHER" id="PTHR25466:SF2">
    <property type="entry name" value="T-LYMPHOCYTE ACTIVATION ANTIGEN CD86"/>
    <property type="match status" value="1"/>
</dbReference>
<dbReference type="InterPro" id="IPR051713">
    <property type="entry name" value="T-cell_Activation_Regulation"/>
</dbReference>
<reference evidence="14" key="1">
    <citation type="submission" date="2020-08" db="EMBL/GenBank/DDBJ databases">
        <title>Chromosome-level assembly of Southern catfish (Silurus meridionalis) provides insights into visual adaptation to the nocturnal and benthic lifestyles.</title>
        <authorList>
            <person name="Zhang Y."/>
            <person name="Wang D."/>
            <person name="Peng Z."/>
        </authorList>
    </citation>
    <scope>NUCLEOTIDE SEQUENCE</scope>
    <source>
        <strain evidence="14">SWU-2019-XX</strain>
        <tissue evidence="14">Muscle</tissue>
    </source>
</reference>
<evidence type="ECO:0000256" key="1">
    <source>
        <dbReference type="ARBA" id="ARBA00004251"/>
    </source>
</evidence>
<evidence type="ECO:0000256" key="10">
    <source>
        <dbReference type="ARBA" id="ARBA00023319"/>
    </source>
</evidence>
<evidence type="ECO:0000256" key="12">
    <source>
        <dbReference type="SAM" id="SignalP"/>
    </source>
</evidence>
<evidence type="ECO:0000256" key="3">
    <source>
        <dbReference type="ARBA" id="ARBA00022692"/>
    </source>
</evidence>
<dbReference type="InterPro" id="IPR036179">
    <property type="entry name" value="Ig-like_dom_sf"/>
</dbReference>
<feature type="domain" description="Ig-like" evidence="13">
    <location>
        <begin position="133"/>
        <end position="223"/>
    </location>
</feature>
<dbReference type="GO" id="GO:0071222">
    <property type="term" value="P:cellular response to lipopolysaccharide"/>
    <property type="evidence" value="ECO:0007669"/>
    <property type="project" value="TreeGrafter"/>
</dbReference>
<dbReference type="EMBL" id="JABFDY010000012">
    <property type="protein sequence ID" value="KAF7699760.1"/>
    <property type="molecule type" value="Genomic_DNA"/>
</dbReference>
<dbReference type="AlphaFoldDB" id="A0A8T0B0U7"/>
<dbReference type="InterPro" id="IPR013106">
    <property type="entry name" value="Ig_V-set"/>
</dbReference>
<dbReference type="InterPro" id="IPR013783">
    <property type="entry name" value="Ig-like_fold"/>
</dbReference>
<proteinExistence type="predicted"/>
<dbReference type="PANTHER" id="PTHR25466">
    <property type="entry name" value="T-LYMPHOCYTE ACTIVATION ANTIGEN"/>
    <property type="match status" value="1"/>
</dbReference>
<dbReference type="SMART" id="SM00409">
    <property type="entry name" value="IG"/>
    <property type="match status" value="1"/>
</dbReference>
<dbReference type="SMART" id="SM00406">
    <property type="entry name" value="IGv"/>
    <property type="match status" value="1"/>
</dbReference>
<dbReference type="SUPFAM" id="SSF48726">
    <property type="entry name" value="Immunoglobulin"/>
    <property type="match status" value="1"/>
</dbReference>
<evidence type="ECO:0000256" key="2">
    <source>
        <dbReference type="ARBA" id="ARBA00022475"/>
    </source>
</evidence>
<keyword evidence="9" id="KW-0325">Glycoprotein</keyword>
<organism evidence="14 15">
    <name type="scientific">Silurus meridionalis</name>
    <name type="common">Southern catfish</name>
    <name type="synonym">Silurus soldatovi meridionalis</name>
    <dbReference type="NCBI Taxonomy" id="175797"/>
    <lineage>
        <taxon>Eukaryota</taxon>
        <taxon>Metazoa</taxon>
        <taxon>Chordata</taxon>
        <taxon>Craniata</taxon>
        <taxon>Vertebrata</taxon>
        <taxon>Euteleostomi</taxon>
        <taxon>Actinopterygii</taxon>
        <taxon>Neopterygii</taxon>
        <taxon>Teleostei</taxon>
        <taxon>Ostariophysi</taxon>
        <taxon>Siluriformes</taxon>
        <taxon>Siluridae</taxon>
        <taxon>Silurus</taxon>
    </lineage>
</organism>
<evidence type="ECO:0000256" key="4">
    <source>
        <dbReference type="ARBA" id="ARBA00022729"/>
    </source>
</evidence>
<dbReference type="InterPro" id="IPR013162">
    <property type="entry name" value="CD80_C2-set"/>
</dbReference>
<sequence length="281" mass="30591">MLRVYLFLVVAILALQLGSTDENTVELNLHGFVGGSVKMSCKLEQPKNVNQLYFQKKDSDGKVTFINGFYSKILDVLPEFQNRTIVNRAELSMELLNLSPADEGEYTCIPFINSVPSQKTNFHLKVTANYSAPTITVQGCGSGAAAHNCVIECSSAGGFPHSNITWSVVGSNLRLLLKDEEDPVNVMDTHSQLWNVSQVITLNCSQPINISCSVGEVVSYAVSVCPSSDTLDIRILIACAVLLLVSIVIIVFAVKKCRRTQLPGDHTTDAELVSLNLRQAG</sequence>
<evidence type="ECO:0000256" key="7">
    <source>
        <dbReference type="ARBA" id="ARBA00023157"/>
    </source>
</evidence>
<keyword evidence="7" id="KW-1015">Disulfide bond</keyword>
<keyword evidence="5 11" id="KW-1133">Transmembrane helix</keyword>
<feature type="transmembrane region" description="Helical" evidence="11">
    <location>
        <begin position="235"/>
        <end position="254"/>
    </location>
</feature>
<evidence type="ECO:0000256" key="6">
    <source>
        <dbReference type="ARBA" id="ARBA00023136"/>
    </source>
</evidence>
<name>A0A8T0B0U7_SILME</name>
<dbReference type="InterPro" id="IPR003599">
    <property type="entry name" value="Ig_sub"/>
</dbReference>
<gene>
    <name evidence="14" type="ORF">HF521_002718</name>
</gene>
<comment type="subcellular location">
    <subcellularLocation>
        <location evidence="1">Cell membrane</location>
        <topology evidence="1">Single-pass type I membrane protein</topology>
    </subcellularLocation>
</comment>
<dbReference type="GO" id="GO:0042102">
    <property type="term" value="P:positive regulation of T cell proliferation"/>
    <property type="evidence" value="ECO:0007669"/>
    <property type="project" value="TreeGrafter"/>
</dbReference>
<keyword evidence="4 12" id="KW-0732">Signal</keyword>
<dbReference type="PROSITE" id="PS50835">
    <property type="entry name" value="IG_LIKE"/>
    <property type="match status" value="1"/>
</dbReference>
<keyword evidence="2" id="KW-1003">Cell membrane</keyword>
<protein>
    <recommendedName>
        <fullName evidence="13">Ig-like domain-containing protein</fullName>
    </recommendedName>
</protein>
<dbReference type="Gene3D" id="2.60.40.10">
    <property type="entry name" value="Immunoglobulins"/>
    <property type="match status" value="2"/>
</dbReference>
<comment type="caution">
    <text evidence="14">The sequence shown here is derived from an EMBL/GenBank/DDBJ whole genome shotgun (WGS) entry which is preliminary data.</text>
</comment>
<dbReference type="Pfam" id="PF07686">
    <property type="entry name" value="V-set"/>
    <property type="match status" value="1"/>
</dbReference>
<keyword evidence="6 11" id="KW-0472">Membrane</keyword>